<evidence type="ECO:0000256" key="3">
    <source>
        <dbReference type="ARBA" id="ARBA00022833"/>
    </source>
</evidence>
<dbReference type="RefSeq" id="XP_009517822.1">
    <property type="nucleotide sequence ID" value="XM_009519527.1"/>
</dbReference>
<dbReference type="Proteomes" id="UP000002640">
    <property type="component" value="Unassembled WGS sequence"/>
</dbReference>
<proteinExistence type="predicted"/>
<dbReference type="PANTHER" id="PTHR36971">
    <property type="entry name" value="UNNAMED PRODUCT"/>
    <property type="match status" value="1"/>
</dbReference>
<evidence type="ECO:0000256" key="1">
    <source>
        <dbReference type="ARBA" id="ARBA00022723"/>
    </source>
</evidence>
<dbReference type="InterPro" id="IPR036855">
    <property type="entry name" value="Znf_CCCH_sf"/>
</dbReference>
<accession>G4YNP2</accession>
<feature type="domain" description="C3H1-type" evidence="5">
    <location>
        <begin position="129"/>
        <end position="157"/>
    </location>
</feature>
<feature type="zinc finger region" description="C3H1-type" evidence="4">
    <location>
        <begin position="129"/>
        <end position="157"/>
    </location>
</feature>
<dbReference type="GeneID" id="20654532"/>
<protein>
    <recommendedName>
        <fullName evidence="5">C3H1-type domain-containing protein</fullName>
    </recommendedName>
</protein>
<gene>
    <name evidence="6" type="ORF">PHYSODRAFT_474836</name>
</gene>
<dbReference type="KEGG" id="psoj:PHYSODRAFT_474836"/>
<dbReference type="PROSITE" id="PS50103">
    <property type="entry name" value="ZF_C3H1"/>
    <property type="match status" value="1"/>
</dbReference>
<dbReference type="InterPro" id="IPR000571">
    <property type="entry name" value="Znf_CCCH"/>
</dbReference>
<evidence type="ECO:0000256" key="4">
    <source>
        <dbReference type="PROSITE-ProRule" id="PRU00723"/>
    </source>
</evidence>
<organism evidence="6 7">
    <name type="scientific">Phytophthora sojae (strain P6497)</name>
    <name type="common">Soybean stem and root rot agent</name>
    <name type="synonym">Phytophthora megasperma f. sp. glycines</name>
    <dbReference type="NCBI Taxonomy" id="1094619"/>
    <lineage>
        <taxon>Eukaryota</taxon>
        <taxon>Sar</taxon>
        <taxon>Stramenopiles</taxon>
        <taxon>Oomycota</taxon>
        <taxon>Peronosporomycetes</taxon>
        <taxon>Peronosporales</taxon>
        <taxon>Peronosporaceae</taxon>
        <taxon>Phytophthora</taxon>
    </lineage>
</organism>
<dbReference type="InParanoid" id="G4YNP2"/>
<dbReference type="InterPro" id="IPR012340">
    <property type="entry name" value="NA-bd_OB-fold"/>
</dbReference>
<dbReference type="OMA" id="CKFWINS"/>
<evidence type="ECO:0000313" key="7">
    <source>
        <dbReference type="Proteomes" id="UP000002640"/>
    </source>
</evidence>
<sequence>MVWTSFAALREQVAQWTDDQARHADINVEGQLMHQRRISRKCSFFDLASVGGSDGERERLEVILKIIDGQLSCEQVDAIRYRVKVGDVVRVHGFVERLDSGAAILVHARDITVVRAWKDENPGVTFLPLPTRVHCKFWINSKTCQHGDKCEFYHVSDADQKIERAKWLKERLHLKRVRAHIDEDPLDPHGKIGKQQRAQVFVEWLVETFGAEFLASGKGIVDVAGGRGSVSFELWNKRRLPCTLIEPRPMKLSKMQHKYLKKQKKQRKQSGEAEPPLTESLVPQVITLFNMDTFLEDPNNVQLVEQASLLLGMHPDEATDSIFDVAIKFNKPFAVVPCCVFGQKFPDRRLADGSKVLSYENLVEYLTAKHPDIEKAFLPFDGKNLVLFRRPSAGEQKNIESM</sequence>
<reference evidence="6 7" key="1">
    <citation type="journal article" date="2006" name="Science">
        <title>Phytophthora genome sequences uncover evolutionary origins and mechanisms of pathogenesis.</title>
        <authorList>
            <person name="Tyler B.M."/>
            <person name="Tripathy S."/>
            <person name="Zhang X."/>
            <person name="Dehal P."/>
            <person name="Jiang R.H."/>
            <person name="Aerts A."/>
            <person name="Arredondo F.D."/>
            <person name="Baxter L."/>
            <person name="Bensasson D."/>
            <person name="Beynon J.L."/>
            <person name="Chapman J."/>
            <person name="Damasceno C.M."/>
            <person name="Dorrance A.E."/>
            <person name="Dou D."/>
            <person name="Dickerman A.W."/>
            <person name="Dubchak I.L."/>
            <person name="Garbelotto M."/>
            <person name="Gijzen M."/>
            <person name="Gordon S.G."/>
            <person name="Govers F."/>
            <person name="Grunwald N.J."/>
            <person name="Huang W."/>
            <person name="Ivors K.L."/>
            <person name="Jones R.W."/>
            <person name="Kamoun S."/>
            <person name="Krampis K."/>
            <person name="Lamour K.H."/>
            <person name="Lee M.K."/>
            <person name="McDonald W.H."/>
            <person name="Medina M."/>
            <person name="Meijer H.J."/>
            <person name="Nordberg E.K."/>
            <person name="Maclean D.J."/>
            <person name="Ospina-Giraldo M.D."/>
            <person name="Morris P.F."/>
            <person name="Phuntumart V."/>
            <person name="Putnam N.H."/>
            <person name="Rash S."/>
            <person name="Rose J.K."/>
            <person name="Sakihama Y."/>
            <person name="Salamov A.A."/>
            <person name="Savidor A."/>
            <person name="Scheuring C.F."/>
            <person name="Smith B.M."/>
            <person name="Sobral B.W."/>
            <person name="Terry A."/>
            <person name="Torto-Alalibo T.A."/>
            <person name="Win J."/>
            <person name="Xu Z."/>
            <person name="Zhang H."/>
            <person name="Grigoriev I.V."/>
            <person name="Rokhsar D.S."/>
            <person name="Boore J.L."/>
        </authorList>
    </citation>
    <scope>NUCLEOTIDE SEQUENCE [LARGE SCALE GENOMIC DNA]</scope>
    <source>
        <strain evidence="6 7">P6497</strain>
    </source>
</reference>
<dbReference type="SUPFAM" id="SSF90229">
    <property type="entry name" value="CCCH zinc finger"/>
    <property type="match status" value="1"/>
</dbReference>
<dbReference type="PANTHER" id="PTHR36971:SF3">
    <property type="entry name" value="C3H1-TYPE DOMAIN-CONTAINING PROTEIN"/>
    <property type="match status" value="1"/>
</dbReference>
<keyword evidence="1 4" id="KW-0479">Metal-binding</keyword>
<name>G4YNP2_PHYSP</name>
<evidence type="ECO:0000313" key="6">
    <source>
        <dbReference type="EMBL" id="EGZ30547.1"/>
    </source>
</evidence>
<dbReference type="GO" id="GO:0008270">
    <property type="term" value="F:zinc ion binding"/>
    <property type="evidence" value="ECO:0007669"/>
    <property type="project" value="UniProtKB-KW"/>
</dbReference>
<keyword evidence="3 4" id="KW-0862">Zinc</keyword>
<keyword evidence="2 4" id="KW-0863">Zinc-finger</keyword>
<keyword evidence="7" id="KW-1185">Reference proteome</keyword>
<evidence type="ECO:0000259" key="5">
    <source>
        <dbReference type="PROSITE" id="PS50103"/>
    </source>
</evidence>
<evidence type="ECO:0000256" key="2">
    <source>
        <dbReference type="ARBA" id="ARBA00022771"/>
    </source>
</evidence>
<dbReference type="EMBL" id="JH159151">
    <property type="protein sequence ID" value="EGZ30547.1"/>
    <property type="molecule type" value="Genomic_DNA"/>
</dbReference>
<dbReference type="Gene3D" id="2.40.50.140">
    <property type="entry name" value="Nucleic acid-binding proteins"/>
    <property type="match status" value="1"/>
</dbReference>
<dbReference type="AlphaFoldDB" id="G4YNP2"/>
<dbReference type="SMR" id="G4YNP2"/>